<sequence length="79" mass="8659">MVEIGSSAARKFLNKGSAEWGDCEMGYMSSTPFSVAMPAQSPSLSFEKKQVSAASVCFDTDWPSAHVNRKYSQKLSFAR</sequence>
<keyword evidence="4" id="KW-1185">Reference proteome</keyword>
<organism evidence="1 4">
    <name type="scientific">Phytophthora infestans</name>
    <name type="common">Potato late blight agent</name>
    <name type="synonym">Botrytis infestans</name>
    <dbReference type="NCBI Taxonomy" id="4787"/>
    <lineage>
        <taxon>Eukaryota</taxon>
        <taxon>Sar</taxon>
        <taxon>Stramenopiles</taxon>
        <taxon>Oomycota</taxon>
        <taxon>Peronosporomycetes</taxon>
        <taxon>Peronosporales</taxon>
        <taxon>Peronosporaceae</taxon>
        <taxon>Phytophthora</taxon>
    </lineage>
</organism>
<accession>A0A833TAB9</accession>
<name>A0A833TAB9_PHYIN</name>
<dbReference type="Proteomes" id="UP000704712">
    <property type="component" value="Unassembled WGS sequence"/>
</dbReference>
<evidence type="ECO:0000313" key="2">
    <source>
        <dbReference type="EMBL" id="KAF4135552.1"/>
    </source>
</evidence>
<dbReference type="EMBL" id="WSZM01000242">
    <property type="protein sequence ID" value="KAF4037346.1"/>
    <property type="molecule type" value="Genomic_DNA"/>
</dbReference>
<evidence type="ECO:0000313" key="4">
    <source>
        <dbReference type="Proteomes" id="UP000602510"/>
    </source>
</evidence>
<dbReference type="Proteomes" id="UP000602510">
    <property type="component" value="Unassembled WGS sequence"/>
</dbReference>
<gene>
    <name evidence="1" type="ORF">GN244_ATG10574</name>
    <name evidence="2" type="ORF">GN958_ATG15246</name>
    <name evidence="3" type="ORF">GN958_ATG15247</name>
</gene>
<evidence type="ECO:0000313" key="3">
    <source>
        <dbReference type="EMBL" id="KAF4135553.1"/>
    </source>
</evidence>
<dbReference type="EMBL" id="JAACNO010002120">
    <property type="protein sequence ID" value="KAF4135553.1"/>
    <property type="molecule type" value="Genomic_DNA"/>
</dbReference>
<protein>
    <submittedName>
        <fullName evidence="1">Uncharacterized protein</fullName>
    </submittedName>
</protein>
<proteinExistence type="predicted"/>
<comment type="caution">
    <text evidence="1">The sequence shown here is derived from an EMBL/GenBank/DDBJ whole genome shotgun (WGS) entry which is preliminary data.</text>
</comment>
<evidence type="ECO:0000313" key="1">
    <source>
        <dbReference type="EMBL" id="KAF4037346.1"/>
    </source>
</evidence>
<dbReference type="AlphaFoldDB" id="A0A833TAB9"/>
<reference evidence="1" key="1">
    <citation type="submission" date="2020-04" db="EMBL/GenBank/DDBJ databases">
        <title>Hybrid Assembly of Korean Phytophthora infestans isolates.</title>
        <authorList>
            <person name="Prokchorchik M."/>
            <person name="Lee Y."/>
            <person name="Seo J."/>
            <person name="Cho J.-H."/>
            <person name="Park Y.-E."/>
            <person name="Jang D.-C."/>
            <person name="Im J.-S."/>
            <person name="Choi J.-G."/>
            <person name="Park H.-J."/>
            <person name="Lee G.-B."/>
            <person name="Lee Y.-G."/>
            <person name="Hong S.-Y."/>
            <person name="Cho K."/>
            <person name="Sohn K.H."/>
        </authorList>
    </citation>
    <scope>NUCLEOTIDE SEQUENCE</scope>
    <source>
        <strain evidence="1">KR_1_A1</strain>
        <strain evidence="2">KR_2_A2</strain>
    </source>
</reference>
<dbReference type="EMBL" id="JAACNO010002120">
    <property type="protein sequence ID" value="KAF4135552.1"/>
    <property type="molecule type" value="Genomic_DNA"/>
</dbReference>